<feature type="domain" description="LTD" evidence="2">
    <location>
        <begin position="324"/>
        <end position="451"/>
    </location>
</feature>
<protein>
    <submittedName>
        <fullName evidence="3">Lamin tail domain-containing protein</fullName>
    </submittedName>
</protein>
<feature type="non-terminal residue" evidence="3">
    <location>
        <position position="802"/>
    </location>
</feature>
<feature type="domain" description="LTD" evidence="2">
    <location>
        <begin position="673"/>
        <end position="802"/>
    </location>
</feature>
<organism evidence="3 4">
    <name type="scientific">Candidatus Agrococcus pullicola</name>
    <dbReference type="NCBI Taxonomy" id="2838429"/>
    <lineage>
        <taxon>Bacteria</taxon>
        <taxon>Bacillati</taxon>
        <taxon>Actinomycetota</taxon>
        <taxon>Actinomycetes</taxon>
        <taxon>Micrococcales</taxon>
        <taxon>Microbacteriaceae</taxon>
        <taxon>Agrococcus</taxon>
    </lineage>
</organism>
<feature type="region of interest" description="Disordered" evidence="1">
    <location>
        <begin position="142"/>
        <end position="169"/>
    </location>
</feature>
<feature type="domain" description="LTD" evidence="2">
    <location>
        <begin position="155"/>
        <end position="267"/>
    </location>
</feature>
<feature type="domain" description="LTD" evidence="2">
    <location>
        <begin position="498"/>
        <end position="628"/>
    </location>
</feature>
<reference evidence="3" key="2">
    <citation type="submission" date="2021-04" db="EMBL/GenBank/DDBJ databases">
        <authorList>
            <person name="Gilroy R."/>
        </authorList>
    </citation>
    <scope>NUCLEOTIDE SEQUENCE</scope>
    <source>
        <strain evidence="3">ChiGjej1B1-98</strain>
    </source>
</reference>
<dbReference type="SUPFAM" id="SSF74853">
    <property type="entry name" value="Lamin A/C globular tail domain"/>
    <property type="match status" value="3"/>
</dbReference>
<accession>A0A9D1YTI5</accession>
<evidence type="ECO:0000256" key="1">
    <source>
        <dbReference type="SAM" id="MobiDB-lite"/>
    </source>
</evidence>
<dbReference type="EMBL" id="DXDC01000099">
    <property type="protein sequence ID" value="HIY65290.1"/>
    <property type="molecule type" value="Genomic_DNA"/>
</dbReference>
<dbReference type="AlphaFoldDB" id="A0A9D1YTI5"/>
<dbReference type="Proteomes" id="UP000824005">
    <property type="component" value="Unassembled WGS sequence"/>
</dbReference>
<evidence type="ECO:0000259" key="2">
    <source>
        <dbReference type="PROSITE" id="PS51841"/>
    </source>
</evidence>
<comment type="caution">
    <text evidence="3">The sequence shown here is derived from an EMBL/GenBank/DDBJ whole genome shotgun (WGS) entry which is preliminary data.</text>
</comment>
<name>A0A9D1YTI5_9MICO</name>
<gene>
    <name evidence="3" type="ORF">H9830_03305</name>
</gene>
<feature type="region of interest" description="Disordered" evidence="1">
    <location>
        <begin position="494"/>
        <end position="523"/>
    </location>
</feature>
<dbReference type="InterPro" id="IPR036415">
    <property type="entry name" value="Lamin_tail_dom_sf"/>
</dbReference>
<reference evidence="3" key="1">
    <citation type="journal article" date="2021" name="PeerJ">
        <title>Extensive microbial diversity within the chicken gut microbiome revealed by metagenomics and culture.</title>
        <authorList>
            <person name="Gilroy R."/>
            <person name="Ravi A."/>
            <person name="Getino M."/>
            <person name="Pursley I."/>
            <person name="Horton D.L."/>
            <person name="Alikhan N.F."/>
            <person name="Baker D."/>
            <person name="Gharbi K."/>
            <person name="Hall N."/>
            <person name="Watson M."/>
            <person name="Adriaenssens E.M."/>
            <person name="Foster-Nyarko E."/>
            <person name="Jarju S."/>
            <person name="Secka A."/>
            <person name="Antonio M."/>
            <person name="Oren A."/>
            <person name="Chaudhuri R.R."/>
            <person name="La Ragione R."/>
            <person name="Hildebrand F."/>
            <person name="Pallen M.J."/>
        </authorList>
    </citation>
    <scope>NUCLEOTIDE SEQUENCE</scope>
    <source>
        <strain evidence="3">ChiGjej1B1-98</strain>
    </source>
</reference>
<dbReference type="Gene3D" id="2.60.40.1260">
    <property type="entry name" value="Lamin Tail domain"/>
    <property type="match status" value="2"/>
</dbReference>
<dbReference type="InterPro" id="IPR001322">
    <property type="entry name" value="Lamin_tail_dom"/>
</dbReference>
<evidence type="ECO:0000313" key="3">
    <source>
        <dbReference type="EMBL" id="HIY65290.1"/>
    </source>
</evidence>
<evidence type="ECO:0000313" key="4">
    <source>
        <dbReference type="Proteomes" id="UP000824005"/>
    </source>
</evidence>
<dbReference type="PROSITE" id="PS51841">
    <property type="entry name" value="LTD"/>
    <property type="match status" value="5"/>
</dbReference>
<dbReference type="Pfam" id="PF00932">
    <property type="entry name" value="LTD"/>
    <property type="match status" value="4"/>
</dbReference>
<sequence length="802" mass="84048">MSEIANGGPGGYHDNFIEIHNQADHAVDITDWSIWRCTATGNVASTSQVEFANGLERELEPGERLVVAREHAQSTVDADIRYGTSLANEAYGALIRDADGNTVDAVAVNDPAVGGIGCAQGSPLPNTLDAALGESWQRVQSTGDNRTDFVRAPRTPGSENASEPSPEPLRGDVLISEVAHAGGEYGDLLEIGNYGDTDVDISGWSIWRCNQLGKRFAPGELIATLGQQELASGAAIAIDSAVFVAGGAGALIADADGNVVDRVAWYDGKDSACSDGSPLRYASLNVSEGHAYQRTDSTGDNASDFVIGNRTPGVLEVDEVIPDESEEEFLSTTGGPNVLISELTNVGPGGTGDIFFEIVNYGDEVQDLSGWSVFRCTGTGVRASVPQLSSAQLDGVALAPGARLTAARESLAGPDILAAADHFFSISFAAQYGLIIFDDAGRVVDRVGSARHDVESFCADGSPLPGTLNGLHSESWQRVDITGDARKDFIRAPRTPGAVNTQTPSPAPSASDLRITEVTNGGTAGNGDNFVELANTGTSPIDLTGWQLFRCSGDGRVHGGLRQFDFPAATLEPGATFLAIRAGQSSIEPALADITYSTSFNADTGFGVMIVDEEGVVRDSVGVFSRVDSACTLGTPLPNDLDFPSGQSFQRLHDTGDNSNDFVRALRTPGTHSPHEIQPIVWPRELVDSDVRISEIAGGGVTADGEGQHAEQFVELANYGESAVDLSGFSLRYVDTTGRQIPDSAVTVPDGTELVPGAVLTVAGPDATAASDLRASATMPRDGYGVYLLNRAGEPLDRVGVF</sequence>
<proteinExistence type="predicted"/>
<feature type="domain" description="LTD" evidence="2">
    <location>
        <begin position="1"/>
        <end position="110"/>
    </location>
</feature>